<evidence type="ECO:0000256" key="2">
    <source>
        <dbReference type="SAM" id="MobiDB-lite"/>
    </source>
</evidence>
<proteinExistence type="predicted"/>
<dbReference type="Gene3D" id="1.25.40.10">
    <property type="entry name" value="Tetratricopeptide repeat domain"/>
    <property type="match status" value="1"/>
</dbReference>
<feature type="region of interest" description="Disordered" evidence="2">
    <location>
        <begin position="171"/>
        <end position="214"/>
    </location>
</feature>
<dbReference type="AlphaFoldDB" id="A0A2K9MIS2"/>
<feature type="signal peptide" evidence="3">
    <location>
        <begin position="1"/>
        <end position="26"/>
    </location>
</feature>
<organism evidence="4 5">
    <name type="scientific">Paracoccus jeotgali</name>
    <dbReference type="NCBI Taxonomy" id="2065379"/>
    <lineage>
        <taxon>Bacteria</taxon>
        <taxon>Pseudomonadati</taxon>
        <taxon>Pseudomonadota</taxon>
        <taxon>Alphaproteobacteria</taxon>
        <taxon>Rhodobacterales</taxon>
        <taxon>Paracoccaceae</taxon>
        <taxon>Paracoccus</taxon>
    </lineage>
</organism>
<evidence type="ECO:0000256" key="1">
    <source>
        <dbReference type="SAM" id="Coils"/>
    </source>
</evidence>
<feature type="chain" id="PRO_5014649137" evidence="3">
    <location>
        <begin position="27"/>
        <end position="339"/>
    </location>
</feature>
<dbReference type="InterPro" id="IPR011990">
    <property type="entry name" value="TPR-like_helical_dom_sf"/>
</dbReference>
<gene>
    <name evidence="4" type="ORF">CYR75_12180</name>
</gene>
<dbReference type="RefSeq" id="WP_101500281.1">
    <property type="nucleotide sequence ID" value="NZ_CP025583.1"/>
</dbReference>
<feature type="coiled-coil region" evidence="1">
    <location>
        <begin position="63"/>
        <end position="124"/>
    </location>
</feature>
<dbReference type="OrthoDB" id="9763909at2"/>
<evidence type="ECO:0000313" key="4">
    <source>
        <dbReference type="EMBL" id="AUM74936.1"/>
    </source>
</evidence>
<protein>
    <submittedName>
        <fullName evidence="4">Tol-pal system protein</fullName>
    </submittedName>
</protein>
<sequence length="339" mass="34083">MGRGRARRGLSAAVAAALMLAAPLHAQQGAIVLDDAELAQGLGNLDGAEPRAEAAAQPDAATLADMQASLRAVAADLQALRAELLASGAQGFAAAGGDSAIDRMNAMEAQIAALTDRTEQLANRIRQVVADGSNRVGDLEFRLCEMDPNCDLGSLMTAELGGSGNAALPGLPNLTGSSPAPAAEGGVSASTLPPISAPPSGATPPTEEEAREYAEARQAIAAQEWPLAITRLTHLTEAHAGGPLTADALHLLGLAQQGQGQDRAAASSYLMAFSAAPDGPSAPASLLALARLMPALGAAQDACLYLDELTRRFPGTTEAAEAPALSKAASCGTVADSDG</sequence>
<name>A0A2K9MIS2_9RHOB</name>
<reference evidence="5" key="1">
    <citation type="submission" date="2017-12" db="EMBL/GenBank/DDBJ databases">
        <title>Genomic analysis of Paracoccus sp. CBA4604.</title>
        <authorList>
            <person name="Roh S.W."/>
            <person name="Kim J.Y."/>
            <person name="Kim J.S."/>
        </authorList>
    </citation>
    <scope>NUCLEOTIDE SEQUENCE [LARGE SCALE GENOMIC DNA]</scope>
    <source>
        <strain evidence="5">CBA4604</strain>
    </source>
</reference>
<evidence type="ECO:0000256" key="3">
    <source>
        <dbReference type="SAM" id="SignalP"/>
    </source>
</evidence>
<dbReference type="KEGG" id="paru:CYR75_12180"/>
<dbReference type="EMBL" id="CP025583">
    <property type="protein sequence ID" value="AUM74936.1"/>
    <property type="molecule type" value="Genomic_DNA"/>
</dbReference>
<dbReference type="SUPFAM" id="SSF48452">
    <property type="entry name" value="TPR-like"/>
    <property type="match status" value="1"/>
</dbReference>
<keyword evidence="1" id="KW-0175">Coiled coil</keyword>
<keyword evidence="5" id="KW-1185">Reference proteome</keyword>
<accession>A0A2K9MIS2</accession>
<dbReference type="Proteomes" id="UP000234882">
    <property type="component" value="Chromosome"/>
</dbReference>
<keyword evidence="3" id="KW-0732">Signal</keyword>
<evidence type="ECO:0000313" key="5">
    <source>
        <dbReference type="Proteomes" id="UP000234882"/>
    </source>
</evidence>